<evidence type="ECO:0000313" key="5">
    <source>
        <dbReference type="Proteomes" id="UP000197068"/>
    </source>
</evidence>
<name>A0ABQ0MXC7_9GAMM</name>
<dbReference type="Pfam" id="PF13558">
    <property type="entry name" value="SbcC_Walker_B"/>
    <property type="match status" value="1"/>
</dbReference>
<dbReference type="Pfam" id="PF13476">
    <property type="entry name" value="AAA_23"/>
    <property type="match status" value="1"/>
</dbReference>
<feature type="coiled-coil region" evidence="1">
    <location>
        <begin position="209"/>
        <end position="277"/>
    </location>
</feature>
<keyword evidence="5" id="KW-1185">Reference proteome</keyword>
<accession>A0ABQ0MXC7</accession>
<proteinExistence type="predicted"/>
<sequence>MRILTLRFENINSLKGSWKIDFSAAPFDSSGLFAITGPTGAGKTTILDAICLALYHQTPRLTVSKKQNQLMTRHTSHCMAEVEFEVKGQGYRAFWSQKRARNKLDGNLLEPVAELAKLDGTIMSNKLKTVRSDISDLTGLNFSRFTKSMMLSQGEFAAFLNAPANERAQLLEQLTGTEIYGDISQQVFDNHRSASEELKLLQAQSQGVALLDEEQVSELERQLAQTTSEEKQLNEQVQQAQQVKNWCSNLSTNAQAQQEAKQQLTAIEMQEQQAKADLDLLTQSTLAEPLRAPYEQMAHYRQQYQQSLQQVTSQTEQLATLEQAVLASDSVLTQLKTSQITAEKQRNVIEQVLQEKIQPLEHAITHQQAAWQETNNRVAGQSQELTVNEAALVTAQTEQEQILQTVVQQQEALAQGHALQQLPEKLPLWQNQYQQLTQQQVSVQGLLSEQSKLEQTLLGLQAQHQTQQQHITQSEGLLLALNEQQQTLVDQAQQGVQNSQAAQAIFARFSDDNAEDKGVNQAAAITEVTSETLNQAVVDSQEQQLSLKQALQLAQRFQVLADEQQGLSRQQVKDKQQLTITEQELIQLRISYGANQQQKKDVERLLAQQQTIMALSEHRAKLQAEDACPLCGSCEHPAINDYQALDSDEQQQRLSRLNDELSQLEQRGKALNSVQAQLTAQLAMQHSRLQGITNEQQSLEQNWQSLTVKQFIREDITSKQNEQQISLIDAGTAQALTQQLNTLSQQLDELLSLQQALQQNSQAQQQNLEQLTLGDKQLSSQKNQLQLLHEQGNFQRDLKIKIAKDLALAQQAMVTLNGQLLADITVSGIASKIALPNVSVSDEASGQVQSICIDETWLGSVQKQQQEYQQIASNQQAAQEHLTSIEHTLGLLKQQVEQQQHLYSQAKAQLSGQQSEISAQNTLRVTLFVELGITDKQMQDTVILTEKISVERLADDKELEQAKRLHQAEISAQQENKGQLSTAKTQLETVSKQSDSVTSDWTKLLSASDFTDEQQVLSALLSPDKKQQLSKLADDIGDNKKQAQVLINQAEKVTLELNLQKARLKENGAVDFDEKSVSQSLMKMSDLLKECQQKTGQLGQQISQDQANKTQQKNLLTQIKQAQFSLDDLSHLNALIGSADGAKFRRFAQGLTLANLVHLANTQLDRLFSRYQLQCQQSDTLALEVVDTWQGDTARDIKTLSGGESFLISLALALALSDLVSNKTSIDSLFLDEGFGTLDNNTLEVALDALDNLNASGKMIGVISHVEALKERIGVQIKVRKLSGLGISSLDKQYEFNAETATELKQ</sequence>
<comment type="caution">
    <text evidence="4">The sequence shown here is derived from an EMBL/GenBank/DDBJ whole genome shotgun (WGS) entry which is preliminary data.</text>
</comment>
<feature type="coiled-coil region" evidence="1">
    <location>
        <begin position="861"/>
        <end position="909"/>
    </location>
</feature>
<evidence type="ECO:0000256" key="2">
    <source>
        <dbReference type="SAM" id="MobiDB-lite"/>
    </source>
</evidence>
<keyword evidence="1" id="KW-0175">Coiled coil</keyword>
<feature type="coiled-coil region" evidence="1">
    <location>
        <begin position="647"/>
        <end position="674"/>
    </location>
</feature>
<protein>
    <submittedName>
        <fullName evidence="4">Nuclease SbcCD subunit C</fullName>
    </submittedName>
</protein>
<dbReference type="InterPro" id="IPR038729">
    <property type="entry name" value="Rad50/SbcC_AAA"/>
</dbReference>
<reference evidence="4 5" key="1">
    <citation type="submission" date="2017-06" db="EMBL/GenBank/DDBJ databases">
        <title>Whole Genome Sequences of Colwellia marinimaniae MTCD1.</title>
        <authorList>
            <person name="Kusumoto H."/>
            <person name="Inoue M."/>
            <person name="Tanikawa K."/>
            <person name="Maeji H."/>
            <person name="Cameron J.H."/>
            <person name="Bartlett D.H."/>
        </authorList>
    </citation>
    <scope>NUCLEOTIDE SEQUENCE [LARGE SCALE GENOMIC DNA]</scope>
    <source>
        <strain evidence="4 5">MTCD1</strain>
    </source>
</reference>
<evidence type="ECO:0000259" key="3">
    <source>
        <dbReference type="Pfam" id="PF13476"/>
    </source>
</evidence>
<dbReference type="SUPFAM" id="SSF52540">
    <property type="entry name" value="P-loop containing nucleoside triphosphate hydrolases"/>
    <property type="match status" value="1"/>
</dbReference>
<dbReference type="InterPro" id="IPR027417">
    <property type="entry name" value="P-loop_NTPase"/>
</dbReference>
<gene>
    <name evidence="4" type="primary">sbcC</name>
    <name evidence="4" type="ORF">MTCD1_02649</name>
</gene>
<dbReference type="Proteomes" id="UP000197068">
    <property type="component" value="Unassembled WGS sequence"/>
</dbReference>
<feature type="domain" description="Rad50/SbcC-type AAA" evidence="3">
    <location>
        <begin position="6"/>
        <end position="277"/>
    </location>
</feature>
<feature type="coiled-coil region" evidence="1">
    <location>
        <begin position="733"/>
        <end position="767"/>
    </location>
</feature>
<dbReference type="RefSeq" id="WP_088568959.1">
    <property type="nucleotide sequence ID" value="NZ_BDQM01000023.1"/>
</dbReference>
<organism evidence="4 5">
    <name type="scientific">Colwellia marinimaniae</name>
    <dbReference type="NCBI Taxonomy" id="1513592"/>
    <lineage>
        <taxon>Bacteria</taxon>
        <taxon>Pseudomonadati</taxon>
        <taxon>Pseudomonadota</taxon>
        <taxon>Gammaproteobacteria</taxon>
        <taxon>Alteromonadales</taxon>
        <taxon>Colwelliaceae</taxon>
        <taxon>Colwellia</taxon>
    </lineage>
</organism>
<dbReference type="Gene3D" id="3.40.50.300">
    <property type="entry name" value="P-loop containing nucleotide triphosphate hydrolases"/>
    <property type="match status" value="2"/>
</dbReference>
<evidence type="ECO:0000256" key="1">
    <source>
        <dbReference type="SAM" id="Coils"/>
    </source>
</evidence>
<feature type="region of interest" description="Disordered" evidence="2">
    <location>
        <begin position="970"/>
        <end position="992"/>
    </location>
</feature>
<dbReference type="PANTHER" id="PTHR32114">
    <property type="entry name" value="ABC TRANSPORTER ABCH.3"/>
    <property type="match status" value="1"/>
</dbReference>
<dbReference type="PANTHER" id="PTHR32114:SF2">
    <property type="entry name" value="ABC TRANSPORTER ABCH.3"/>
    <property type="match status" value="1"/>
</dbReference>
<dbReference type="EMBL" id="BDQM01000023">
    <property type="protein sequence ID" value="GAW97023.1"/>
    <property type="molecule type" value="Genomic_DNA"/>
</dbReference>
<evidence type="ECO:0000313" key="4">
    <source>
        <dbReference type="EMBL" id="GAW97023.1"/>
    </source>
</evidence>